<evidence type="ECO:0000256" key="4">
    <source>
        <dbReference type="ARBA" id="ARBA00023125"/>
    </source>
</evidence>
<evidence type="ECO:0000256" key="7">
    <source>
        <dbReference type="SAM" id="MobiDB-lite"/>
    </source>
</evidence>
<feature type="domain" description="DEK-C" evidence="8">
    <location>
        <begin position="10"/>
        <end position="70"/>
    </location>
</feature>
<keyword evidence="6" id="KW-0539">Nucleus</keyword>
<dbReference type="Gene3D" id="2.30.31.10">
    <property type="entry name" value="Transcriptional Coactivator Pc4, Chain A"/>
    <property type="match status" value="1"/>
</dbReference>
<dbReference type="Pfam" id="PF02229">
    <property type="entry name" value="PC4"/>
    <property type="match status" value="1"/>
</dbReference>
<dbReference type="GO" id="GO:0003677">
    <property type="term" value="F:DNA binding"/>
    <property type="evidence" value="ECO:0007669"/>
    <property type="project" value="UniProtKB-KW"/>
</dbReference>
<evidence type="ECO:0000259" key="8">
    <source>
        <dbReference type="PROSITE" id="PS51998"/>
    </source>
</evidence>
<dbReference type="InterPro" id="IPR009044">
    <property type="entry name" value="ssDNA-bd_transcriptional_reg"/>
</dbReference>
<dbReference type="InterPro" id="IPR045125">
    <property type="entry name" value="Sub1/Tcp4-like"/>
</dbReference>
<dbReference type="InterPro" id="IPR014876">
    <property type="entry name" value="DEK_C"/>
</dbReference>
<keyword evidence="3" id="KW-0805">Transcription regulation</keyword>
<dbReference type="AlphaFoldDB" id="D8LDB6"/>
<dbReference type="InterPro" id="IPR003173">
    <property type="entry name" value="PC4_C"/>
</dbReference>
<proteinExistence type="inferred from homology"/>
<evidence type="ECO:0000256" key="6">
    <source>
        <dbReference type="ARBA" id="ARBA00023242"/>
    </source>
</evidence>
<feature type="region of interest" description="Disordered" evidence="7">
    <location>
        <begin position="68"/>
        <end position="187"/>
    </location>
</feature>
<dbReference type="Proteomes" id="UP000002630">
    <property type="component" value="Unassembled WGS sequence"/>
</dbReference>
<dbReference type="SUPFAM" id="SSF54447">
    <property type="entry name" value="ssDNA-binding transcriptional regulator domain"/>
    <property type="match status" value="1"/>
</dbReference>
<evidence type="ECO:0000256" key="3">
    <source>
        <dbReference type="ARBA" id="ARBA00023015"/>
    </source>
</evidence>
<comment type="subcellular location">
    <subcellularLocation>
        <location evidence="1">Nucleus</location>
    </subcellularLocation>
</comment>
<dbReference type="PANTHER" id="PTHR13215">
    <property type="entry name" value="RNA POLYMERASE II TRANSCRIPTIONAL COACTIVATOR"/>
    <property type="match status" value="1"/>
</dbReference>
<feature type="compositionally biased region" description="Basic and acidic residues" evidence="7">
    <location>
        <begin position="68"/>
        <end position="82"/>
    </location>
</feature>
<feature type="compositionally biased region" description="Acidic residues" evidence="7">
    <location>
        <begin position="83"/>
        <end position="95"/>
    </location>
</feature>
<keyword evidence="4" id="KW-0238">DNA-binding</keyword>
<gene>
    <name evidence="9" type="ORF">Esi_0116_0049</name>
</gene>
<keyword evidence="5" id="KW-0804">Transcription</keyword>
<reference evidence="9 10" key="1">
    <citation type="journal article" date="2010" name="Nature">
        <title>The Ectocarpus genome and the independent evolution of multicellularity in brown algae.</title>
        <authorList>
            <person name="Cock J.M."/>
            <person name="Sterck L."/>
            <person name="Rouze P."/>
            <person name="Scornet D."/>
            <person name="Allen A.E."/>
            <person name="Amoutzias G."/>
            <person name="Anthouard V."/>
            <person name="Artiguenave F."/>
            <person name="Aury J.M."/>
            <person name="Badger J.H."/>
            <person name="Beszteri B."/>
            <person name="Billiau K."/>
            <person name="Bonnet E."/>
            <person name="Bothwell J.H."/>
            <person name="Bowler C."/>
            <person name="Boyen C."/>
            <person name="Brownlee C."/>
            <person name="Carrano C.J."/>
            <person name="Charrier B."/>
            <person name="Cho G.Y."/>
            <person name="Coelho S.M."/>
            <person name="Collen J."/>
            <person name="Corre E."/>
            <person name="Da Silva C."/>
            <person name="Delage L."/>
            <person name="Delaroque N."/>
            <person name="Dittami S.M."/>
            <person name="Doulbeau S."/>
            <person name="Elias M."/>
            <person name="Farnham G."/>
            <person name="Gachon C.M."/>
            <person name="Gschloessl B."/>
            <person name="Heesch S."/>
            <person name="Jabbari K."/>
            <person name="Jubin C."/>
            <person name="Kawai H."/>
            <person name="Kimura K."/>
            <person name="Kloareg B."/>
            <person name="Kupper F.C."/>
            <person name="Lang D."/>
            <person name="Le Bail A."/>
            <person name="Leblanc C."/>
            <person name="Lerouge P."/>
            <person name="Lohr M."/>
            <person name="Lopez P.J."/>
            <person name="Martens C."/>
            <person name="Maumus F."/>
            <person name="Michel G."/>
            <person name="Miranda-Saavedra D."/>
            <person name="Morales J."/>
            <person name="Moreau H."/>
            <person name="Motomura T."/>
            <person name="Nagasato C."/>
            <person name="Napoli C.A."/>
            <person name="Nelson D.R."/>
            <person name="Nyvall-Collen P."/>
            <person name="Peters A.F."/>
            <person name="Pommier C."/>
            <person name="Potin P."/>
            <person name="Poulain J."/>
            <person name="Quesneville H."/>
            <person name="Read B."/>
            <person name="Rensing S.A."/>
            <person name="Ritter A."/>
            <person name="Rousvoal S."/>
            <person name="Samanta M."/>
            <person name="Samson G."/>
            <person name="Schroeder D.C."/>
            <person name="Segurens B."/>
            <person name="Strittmatter M."/>
            <person name="Tonon T."/>
            <person name="Tregear J.W."/>
            <person name="Valentin K."/>
            <person name="von Dassow P."/>
            <person name="Yamagishi T."/>
            <person name="Van de Peer Y."/>
            <person name="Wincker P."/>
        </authorList>
    </citation>
    <scope>NUCLEOTIDE SEQUENCE [LARGE SCALE GENOMIC DNA]</scope>
    <source>
        <strain evidence="10">Ec32 / CCAP1310/4</strain>
    </source>
</reference>
<dbReference type="STRING" id="2880.D8LDB6"/>
<dbReference type="InParanoid" id="D8LDB6"/>
<keyword evidence="10" id="KW-1185">Reference proteome</keyword>
<dbReference type="GO" id="GO:0005634">
    <property type="term" value="C:nucleus"/>
    <property type="evidence" value="ECO:0007669"/>
    <property type="project" value="UniProtKB-SubCell"/>
</dbReference>
<evidence type="ECO:0000256" key="5">
    <source>
        <dbReference type="ARBA" id="ARBA00023163"/>
    </source>
</evidence>
<dbReference type="OrthoDB" id="2505440at2759"/>
<evidence type="ECO:0000256" key="1">
    <source>
        <dbReference type="ARBA" id="ARBA00004123"/>
    </source>
</evidence>
<dbReference type="GO" id="GO:0060261">
    <property type="term" value="P:positive regulation of transcription initiation by RNA polymerase II"/>
    <property type="evidence" value="ECO:0007669"/>
    <property type="project" value="InterPro"/>
</dbReference>
<evidence type="ECO:0000313" key="10">
    <source>
        <dbReference type="Proteomes" id="UP000002630"/>
    </source>
</evidence>
<evidence type="ECO:0000313" key="9">
    <source>
        <dbReference type="EMBL" id="CBN80174.1"/>
    </source>
</evidence>
<sequence>MASSSDSTALPSAGTLRREISTFLRAAADPNALTFKQVRLAVEESLGLPEGSLHKGFKSQIKEAVHSVMDDIEADRAKTTAKEEEEEEEEEEFVDDTTRSAAPAPSHIYSSRGDTDDRSAIPKNSSTKRKVATGSGGEDASGDKHSNRNSGNKTDAAGNGKEVGTKEGKKQKKDIRKTGGEDGGDGDLVCVLGETKSARKQVNVRTWNKRTLVDIREFYLKEAKEYRPGKKGMSLNPSQWEILRSAAGQIDANIRRLA</sequence>
<dbReference type="eggNOG" id="KOG2712">
    <property type="taxonomic scope" value="Eukaryota"/>
</dbReference>
<accession>D8LDB6</accession>
<dbReference type="PROSITE" id="PS51998">
    <property type="entry name" value="DEK_C"/>
    <property type="match status" value="1"/>
</dbReference>
<name>D8LDB6_ECTSI</name>
<organism evidence="9 10">
    <name type="scientific">Ectocarpus siliculosus</name>
    <name type="common">Brown alga</name>
    <name type="synonym">Conferva siliculosa</name>
    <dbReference type="NCBI Taxonomy" id="2880"/>
    <lineage>
        <taxon>Eukaryota</taxon>
        <taxon>Sar</taxon>
        <taxon>Stramenopiles</taxon>
        <taxon>Ochrophyta</taxon>
        <taxon>PX clade</taxon>
        <taxon>Phaeophyceae</taxon>
        <taxon>Ectocarpales</taxon>
        <taxon>Ectocarpaceae</taxon>
        <taxon>Ectocarpus</taxon>
    </lineage>
</organism>
<protein>
    <recommendedName>
        <fullName evidence="8">DEK-C domain-containing protein</fullName>
    </recommendedName>
</protein>
<dbReference type="GO" id="GO:0003713">
    <property type="term" value="F:transcription coactivator activity"/>
    <property type="evidence" value="ECO:0007669"/>
    <property type="project" value="InterPro"/>
</dbReference>
<evidence type="ECO:0000256" key="2">
    <source>
        <dbReference type="ARBA" id="ARBA00009001"/>
    </source>
</evidence>
<comment type="similarity">
    <text evidence="2">Belongs to the transcriptional coactivator PC4 family.</text>
</comment>
<dbReference type="EMBL" id="FN649760">
    <property type="protein sequence ID" value="CBN80174.1"/>
    <property type="molecule type" value="Genomic_DNA"/>
</dbReference>